<accession>A0ABS5E7L8</accession>
<keyword evidence="1" id="KW-1133">Transmembrane helix</keyword>
<feature type="transmembrane region" description="Helical" evidence="1">
    <location>
        <begin position="20"/>
        <end position="42"/>
    </location>
</feature>
<comment type="caution">
    <text evidence="2">The sequence shown here is derived from an EMBL/GenBank/DDBJ whole genome shotgun (WGS) entry which is preliminary data.</text>
</comment>
<dbReference type="EMBL" id="JAGRQH010000004">
    <property type="protein sequence ID" value="MBR0559866.1"/>
    <property type="molecule type" value="Genomic_DNA"/>
</dbReference>
<dbReference type="Proteomes" id="UP000677812">
    <property type="component" value="Unassembled WGS sequence"/>
</dbReference>
<sequence>MGLPFDVDFDKPQDANVITLKWLVILHLALIAFIVLIHIALVHMQSSF</sequence>
<gene>
    <name evidence="2" type="ORF">KB213_07350</name>
</gene>
<proteinExistence type="predicted"/>
<evidence type="ECO:0008006" key="4">
    <source>
        <dbReference type="Google" id="ProtNLM"/>
    </source>
</evidence>
<keyword evidence="1" id="KW-0812">Transmembrane</keyword>
<name>A0ABS5E7L8_9PROT</name>
<evidence type="ECO:0000313" key="3">
    <source>
        <dbReference type="Proteomes" id="UP000677812"/>
    </source>
</evidence>
<dbReference type="RefSeq" id="WP_211681761.1">
    <property type="nucleotide sequence ID" value="NZ_JAGRQH010000004.1"/>
</dbReference>
<keyword evidence="3" id="KW-1185">Reference proteome</keyword>
<evidence type="ECO:0000313" key="2">
    <source>
        <dbReference type="EMBL" id="MBR0559866.1"/>
    </source>
</evidence>
<organism evidence="2 3">
    <name type="scientific">Neokomagataea anthophila</name>
    <dbReference type="NCBI Taxonomy" id="2826925"/>
    <lineage>
        <taxon>Bacteria</taxon>
        <taxon>Pseudomonadati</taxon>
        <taxon>Pseudomonadota</taxon>
        <taxon>Alphaproteobacteria</taxon>
        <taxon>Acetobacterales</taxon>
        <taxon>Acetobacteraceae</taxon>
        <taxon>Neokomagataea</taxon>
    </lineage>
</organism>
<reference evidence="2 3" key="1">
    <citation type="submission" date="2021-04" db="EMBL/GenBank/DDBJ databases">
        <title>The complete genome sequence of Neokomagataea sp. TBRC 2177.</title>
        <authorList>
            <person name="Charoenyingcharoen P."/>
            <person name="Yukphan P."/>
        </authorList>
    </citation>
    <scope>NUCLEOTIDE SEQUENCE [LARGE SCALE GENOMIC DNA]</scope>
    <source>
        <strain evidence="2 3">TBRC 2177</strain>
    </source>
</reference>
<protein>
    <recommendedName>
        <fullName evidence="4">Cytochrome b561 bacterial/Ni-hydrogenase domain-containing protein</fullName>
    </recommendedName>
</protein>
<keyword evidence="1" id="KW-0472">Membrane</keyword>
<evidence type="ECO:0000256" key="1">
    <source>
        <dbReference type="SAM" id="Phobius"/>
    </source>
</evidence>